<dbReference type="InterPro" id="IPR011936">
    <property type="entry name" value="Myxo_disulph_rpt"/>
</dbReference>
<keyword evidence="5" id="KW-1185">Reference proteome</keyword>
<evidence type="ECO:0000313" key="4">
    <source>
        <dbReference type="EMBL" id="KXZ41216.1"/>
    </source>
</evidence>
<sequence length="302" mass="32734">MPYLHSNVDHYYWHGYFTGPIDWNGMRVVAHRTGGCSVMSGPYQNCQATVLCNEKTKLTAENCYDGVDNDGNGLVDKADPACWRCGDGVVDPGEECDDGNILDGDGCSAGCKWIRAPPSPPPLSSPPPPPTNVGPNYCFNQSYAGCATCTSLCAPDDNWWTDGRKCKLPQALSGSMPDSALCKNDIGAVAYKQVDYYRLTADGTRQSAGLVTVFRTLAGILHVTIQTRCPYLLLSNSATYIDTNHFVLLSYSVNGVLGTRSYPLARNTTGLVRHSCYSYSIDLNEIFPNVGCQVVGGWRLAV</sequence>
<proteinExistence type="predicted"/>
<dbReference type="Pfam" id="PF13948">
    <property type="entry name" value="DUF4215"/>
    <property type="match status" value="1"/>
</dbReference>
<evidence type="ECO:0000256" key="3">
    <source>
        <dbReference type="ARBA" id="ARBA00023157"/>
    </source>
</evidence>
<dbReference type="NCBIfam" id="TIGR02232">
    <property type="entry name" value="myxo_disulf_rpt"/>
    <property type="match status" value="1"/>
</dbReference>
<dbReference type="OrthoDB" id="542968at2759"/>
<evidence type="ECO:0000256" key="2">
    <source>
        <dbReference type="ARBA" id="ARBA00022737"/>
    </source>
</evidence>
<dbReference type="EMBL" id="LSYV01000641">
    <property type="protein sequence ID" value="KXZ41216.1"/>
    <property type="molecule type" value="Genomic_DNA"/>
</dbReference>
<accession>A0A150FUE5</accession>
<evidence type="ECO:0008006" key="6">
    <source>
        <dbReference type="Google" id="ProtNLM"/>
    </source>
</evidence>
<keyword evidence="3" id="KW-1015">Disulfide bond</keyword>
<name>A0A150FUE5_GONPE</name>
<reference evidence="5" key="1">
    <citation type="journal article" date="2016" name="Nat. Commun.">
        <title>The Gonium pectorale genome demonstrates co-option of cell cycle regulation during the evolution of multicellularity.</title>
        <authorList>
            <person name="Hanschen E.R."/>
            <person name="Marriage T.N."/>
            <person name="Ferris P.J."/>
            <person name="Hamaji T."/>
            <person name="Toyoda A."/>
            <person name="Fujiyama A."/>
            <person name="Neme R."/>
            <person name="Noguchi H."/>
            <person name="Minakuchi Y."/>
            <person name="Suzuki M."/>
            <person name="Kawai-Toyooka H."/>
            <person name="Smith D.R."/>
            <person name="Sparks H."/>
            <person name="Anderson J."/>
            <person name="Bakaric R."/>
            <person name="Luria V."/>
            <person name="Karger A."/>
            <person name="Kirschner M.W."/>
            <person name="Durand P.M."/>
            <person name="Michod R.E."/>
            <person name="Nozaki H."/>
            <person name="Olson B.J."/>
        </authorList>
    </citation>
    <scope>NUCLEOTIDE SEQUENCE [LARGE SCALE GENOMIC DNA]</scope>
    <source>
        <strain evidence="5">NIES-2863</strain>
    </source>
</reference>
<protein>
    <recommendedName>
        <fullName evidence="6">DUF4215 domain-containing protein</fullName>
    </recommendedName>
</protein>
<keyword evidence="1" id="KW-0732">Signal</keyword>
<dbReference type="Proteomes" id="UP000075714">
    <property type="component" value="Unassembled WGS sequence"/>
</dbReference>
<dbReference type="AlphaFoldDB" id="A0A150FUE5"/>
<evidence type="ECO:0000313" key="5">
    <source>
        <dbReference type="Proteomes" id="UP000075714"/>
    </source>
</evidence>
<comment type="caution">
    <text evidence="4">The sequence shown here is derived from an EMBL/GenBank/DDBJ whole genome shotgun (WGS) entry which is preliminary data.</text>
</comment>
<evidence type="ECO:0000256" key="1">
    <source>
        <dbReference type="ARBA" id="ARBA00022729"/>
    </source>
</evidence>
<keyword evidence="2" id="KW-0677">Repeat</keyword>
<organism evidence="4 5">
    <name type="scientific">Gonium pectorale</name>
    <name type="common">Green alga</name>
    <dbReference type="NCBI Taxonomy" id="33097"/>
    <lineage>
        <taxon>Eukaryota</taxon>
        <taxon>Viridiplantae</taxon>
        <taxon>Chlorophyta</taxon>
        <taxon>core chlorophytes</taxon>
        <taxon>Chlorophyceae</taxon>
        <taxon>CS clade</taxon>
        <taxon>Chlamydomonadales</taxon>
        <taxon>Volvocaceae</taxon>
        <taxon>Gonium</taxon>
    </lineage>
</organism>
<dbReference type="STRING" id="33097.A0A150FUE5"/>
<gene>
    <name evidence="4" type="ORF">GPECTOR_644g757</name>
</gene>